<evidence type="ECO:0000256" key="1">
    <source>
        <dbReference type="ARBA" id="ARBA00004370"/>
    </source>
</evidence>
<dbReference type="PANTHER" id="PTHR12911">
    <property type="entry name" value="SAD1/UNC-84-LIKE PROTEIN-RELATED"/>
    <property type="match status" value="1"/>
</dbReference>
<keyword evidence="8" id="KW-1185">Reference proteome</keyword>
<keyword evidence="2" id="KW-0812">Transmembrane</keyword>
<dbReference type="GO" id="GO:0043495">
    <property type="term" value="F:protein-membrane adaptor activity"/>
    <property type="evidence" value="ECO:0007669"/>
    <property type="project" value="TreeGrafter"/>
</dbReference>
<dbReference type="EMBL" id="GL988041">
    <property type="protein sequence ID" value="EGS21890.1"/>
    <property type="molecule type" value="Genomic_DNA"/>
</dbReference>
<dbReference type="HOGENOM" id="CLU_290214_0_0_1"/>
<dbReference type="InterPro" id="IPR045119">
    <property type="entry name" value="SUN1-5"/>
</dbReference>
<dbReference type="OMA" id="GQCWCAG"/>
<dbReference type="eggNOG" id="KOG2687">
    <property type="taxonomic scope" value="Eukaryota"/>
</dbReference>
<keyword evidence="3" id="KW-1133">Transmembrane helix</keyword>
<evidence type="ECO:0000259" key="6">
    <source>
        <dbReference type="PROSITE" id="PS51469"/>
    </source>
</evidence>
<evidence type="ECO:0000256" key="4">
    <source>
        <dbReference type="ARBA" id="ARBA00023136"/>
    </source>
</evidence>
<feature type="region of interest" description="Disordered" evidence="5">
    <location>
        <begin position="1"/>
        <end position="31"/>
    </location>
</feature>
<feature type="domain" description="SUN" evidence="6">
    <location>
        <begin position="654"/>
        <end position="862"/>
    </location>
</feature>
<dbReference type="Gene3D" id="2.60.120.260">
    <property type="entry name" value="Galactose-binding domain-like"/>
    <property type="match status" value="1"/>
</dbReference>
<dbReference type="OrthoDB" id="342281at2759"/>
<dbReference type="InterPro" id="IPR012919">
    <property type="entry name" value="SUN_dom"/>
</dbReference>
<dbReference type="RefSeq" id="XP_006694186.1">
    <property type="nucleotide sequence ID" value="XM_006694123.1"/>
</dbReference>
<dbReference type="GeneID" id="18257801"/>
<name>G0S803_CHATD</name>
<dbReference type="STRING" id="759272.G0S803"/>
<accession>G0S803</accession>
<feature type="compositionally biased region" description="Basic and acidic residues" evidence="5">
    <location>
        <begin position="144"/>
        <end position="222"/>
    </location>
</feature>
<feature type="region of interest" description="Disordered" evidence="5">
    <location>
        <begin position="74"/>
        <end position="314"/>
    </location>
</feature>
<reference evidence="7 8" key="1">
    <citation type="journal article" date="2011" name="Cell">
        <title>Insight into structure and assembly of the nuclear pore complex by utilizing the genome of a eukaryotic thermophile.</title>
        <authorList>
            <person name="Amlacher S."/>
            <person name="Sarges P."/>
            <person name="Flemming D."/>
            <person name="van Noort V."/>
            <person name="Kunze R."/>
            <person name="Devos D.P."/>
            <person name="Arumugam M."/>
            <person name="Bork P."/>
            <person name="Hurt E."/>
        </authorList>
    </citation>
    <scope>NUCLEOTIDE SEQUENCE [LARGE SCALE GENOMIC DNA]</scope>
    <source>
        <strain evidence="8">DSM 1495 / CBS 144.50 / IMI 039719</strain>
    </source>
</reference>
<dbReference type="KEGG" id="cthr:CTHT_0037630"/>
<dbReference type="GO" id="GO:0034993">
    <property type="term" value="C:meiotic nuclear membrane microtubule tethering complex"/>
    <property type="evidence" value="ECO:0007669"/>
    <property type="project" value="TreeGrafter"/>
</dbReference>
<protein>
    <recommendedName>
        <fullName evidence="6">SUN domain-containing protein</fullName>
    </recommendedName>
</protein>
<dbReference type="AlphaFoldDB" id="G0S803"/>
<keyword evidence="4" id="KW-0472">Membrane</keyword>
<proteinExistence type="predicted"/>
<evidence type="ECO:0000313" key="8">
    <source>
        <dbReference type="Proteomes" id="UP000008066"/>
    </source>
</evidence>
<comment type="subcellular location">
    <subcellularLocation>
        <location evidence="1">Membrane</location>
    </subcellularLocation>
</comment>
<evidence type="ECO:0000256" key="3">
    <source>
        <dbReference type="ARBA" id="ARBA00022989"/>
    </source>
</evidence>
<gene>
    <name evidence="7" type="ORF">CTHT_0037630</name>
</gene>
<organism evidence="8">
    <name type="scientific">Chaetomium thermophilum (strain DSM 1495 / CBS 144.50 / IMI 039719)</name>
    <name type="common">Thermochaetoides thermophila</name>
    <dbReference type="NCBI Taxonomy" id="759272"/>
    <lineage>
        <taxon>Eukaryota</taxon>
        <taxon>Fungi</taxon>
        <taxon>Dikarya</taxon>
        <taxon>Ascomycota</taxon>
        <taxon>Pezizomycotina</taxon>
        <taxon>Sordariomycetes</taxon>
        <taxon>Sordariomycetidae</taxon>
        <taxon>Sordariales</taxon>
        <taxon>Chaetomiaceae</taxon>
        <taxon>Thermochaetoides</taxon>
    </lineage>
</organism>
<evidence type="ECO:0000256" key="5">
    <source>
        <dbReference type="SAM" id="MobiDB-lite"/>
    </source>
</evidence>
<dbReference type="Proteomes" id="UP000008066">
    <property type="component" value="Unassembled WGS sequence"/>
</dbReference>
<sequence>MAVRRRTRVAPSPSPAPAALSSPAVKDVTPRKELPTKFSISYGAPMAHLPDRSNVVAAGNMSQVAAEIFTKVKEDSRAAEERRKQREQRALGRHGATMSPVPQRVAPSKLSLPPLTEMDVDGAGVSDIGNNTAPRATKAAKKRARDDADADAKAERERQERDERLRRERQKEAEAAKEKAEREGAEREKAERERLEREHAERERADRERAERERVERERAEAAARAVMPPPPLPASVRQTPPRTIVTERPQSSRSFIEETNIFRDASVSTPVPASKAQKQPFLPRRRTPSPIEPRSSPSPPPSPEQVASSALTRDSGLKDVVQPLRLSPGEAMTVFPSIARPFIREQQQLYPTSVRGWLKTVAILLLVLPLAIRMAHSWYRPDLFNATLTPRWYGWSNMGKNIGQFFPSSILHPMGVLSESQYNDLRSYLEERMTNTELAVDNLKKILPKMISVKKDWSGSVVISDDFYKALRERIQQDQTILTLDGKSRISDMHWKAVQDRLKSAGLLGKKELTTADVEKIIEKSGPVSWEKWLQNNKRKVKDILGAPAGSSSKNGETVISRDDFIRELTSRFAENKEKIAKEMDSLRKELHGLVQEVRAQAVSGGMTNDQVQKLIRQIVLREIGSRQLSAGLKASAASFLSRRINYFHPAHGAFPDPDLSSPVWTQKVPLMGSKAWLQNSRKIPQFMGDRVHALTAWNEPGQCWCAGIGPNGTKTPTFAQLAVRITDFIIPQYVVLEHADPQSLRDPDAMPKDVEVWALFDEYSRRQRVSEWSLAQYPRLNEDARMKAWNDKFNNMGLYKIGQFTYTYEPANGGVFVYELSNQLSRIKAATDLVIIRAVTNYGAKDHTCFFRIKLYGDEVTDLEPEKKSKLWPW</sequence>
<evidence type="ECO:0000313" key="7">
    <source>
        <dbReference type="EMBL" id="EGS21890.1"/>
    </source>
</evidence>
<dbReference type="PANTHER" id="PTHR12911:SF8">
    <property type="entry name" value="KLAROID PROTEIN-RELATED"/>
    <property type="match status" value="1"/>
</dbReference>
<feature type="compositionally biased region" description="Basic and acidic residues" evidence="5">
    <location>
        <begin position="74"/>
        <end position="90"/>
    </location>
</feature>
<dbReference type="PROSITE" id="PS51469">
    <property type="entry name" value="SUN"/>
    <property type="match status" value="1"/>
</dbReference>
<evidence type="ECO:0000256" key="2">
    <source>
        <dbReference type="ARBA" id="ARBA00022692"/>
    </source>
</evidence>